<keyword evidence="2" id="KW-1185">Reference proteome</keyword>
<reference evidence="1 2" key="1">
    <citation type="submission" date="2024-07" db="EMBL/GenBank/DDBJ databases">
        <title>Molecular mechanisms and environmental adaptations of flagellar loss and biofilm growth of Rhodanobacter under environmental stress.</title>
        <authorList>
            <person name="Chen M."/>
        </authorList>
    </citation>
    <scope>NUCLEOTIDE SEQUENCE [LARGE SCALE GENOMIC DNA]</scope>
    <source>
        <strain evidence="1 2">RS22</strain>
    </source>
</reference>
<dbReference type="EMBL" id="JBGBPY010000001">
    <property type="protein sequence ID" value="MEY2181134.1"/>
    <property type="molecule type" value="Genomic_DNA"/>
</dbReference>
<dbReference type="Pfam" id="PF12686">
    <property type="entry name" value="DUF3800"/>
    <property type="match status" value="1"/>
</dbReference>
<gene>
    <name evidence="1" type="ORF">AB7878_01780</name>
</gene>
<name>A0ABV4AP31_9GAMM</name>
<evidence type="ECO:0000313" key="1">
    <source>
        <dbReference type="EMBL" id="MEY2181134.1"/>
    </source>
</evidence>
<dbReference type="Proteomes" id="UP001562159">
    <property type="component" value="Unassembled WGS sequence"/>
</dbReference>
<organism evidence="1 2">
    <name type="scientific">Rhodanobacter humi</name>
    <dbReference type="NCBI Taxonomy" id="1888173"/>
    <lineage>
        <taxon>Bacteria</taxon>
        <taxon>Pseudomonadati</taxon>
        <taxon>Pseudomonadota</taxon>
        <taxon>Gammaproteobacteria</taxon>
        <taxon>Lysobacterales</taxon>
        <taxon>Rhodanobacteraceae</taxon>
        <taxon>Rhodanobacter</taxon>
    </lineage>
</organism>
<proteinExistence type="predicted"/>
<evidence type="ECO:0000313" key="2">
    <source>
        <dbReference type="Proteomes" id="UP001562159"/>
    </source>
</evidence>
<comment type="caution">
    <text evidence="1">The sequence shown here is derived from an EMBL/GenBank/DDBJ whole genome shotgun (WGS) entry which is preliminary data.</text>
</comment>
<sequence length="287" mass="33862">MYFFYIDESGSRDPETRKIKADGSSVTKDHLYVLTAVALFERRWSAFEHAIAGEKLGLIRRLHRDQNLKLELADCEVKSVWLRNQKQRESQSRFLSELVDAERTHMARTYYRQLAAQRMHIFSVVVDKRELHDHMDHLKLHKKTYELLLERIEQYLAEYHPKHQGVIVMDDTDKTINRALTMKHAWFQREGNSNLRFNHIVEYPFFTDSKLSNGVQLADLCGYNVYRAFHDQDFGYPFFADQLPHFYRSSRTAQGKLDGLKVWPETSPLVAFAQDGWQTYKQKQPGT</sequence>
<dbReference type="InterPro" id="IPR024524">
    <property type="entry name" value="DUF3800"/>
</dbReference>
<protein>
    <submittedName>
        <fullName evidence="1">DUF3800 domain-containing protein</fullName>
    </submittedName>
</protein>
<accession>A0ABV4AP31</accession>